<protein>
    <submittedName>
        <fullName evidence="1">5783_t:CDS:1</fullName>
    </submittedName>
</protein>
<dbReference type="Proteomes" id="UP000789739">
    <property type="component" value="Unassembled WGS sequence"/>
</dbReference>
<reference evidence="1" key="1">
    <citation type="submission" date="2021-06" db="EMBL/GenBank/DDBJ databases">
        <authorList>
            <person name="Kallberg Y."/>
            <person name="Tangrot J."/>
            <person name="Rosling A."/>
        </authorList>
    </citation>
    <scope>NUCLEOTIDE SEQUENCE</scope>
    <source>
        <strain evidence="1">BR232B</strain>
    </source>
</reference>
<comment type="caution">
    <text evidence="1">The sequence shown here is derived from an EMBL/GenBank/DDBJ whole genome shotgun (WGS) entry which is preliminary data.</text>
</comment>
<proteinExistence type="predicted"/>
<sequence length="40" mass="4731">MPGMSFAFVLKLCDHLNLRADNEYFLKHLVTSFEWKTDIV</sequence>
<evidence type="ECO:0000313" key="1">
    <source>
        <dbReference type="EMBL" id="CAG8549202.1"/>
    </source>
</evidence>
<evidence type="ECO:0000313" key="2">
    <source>
        <dbReference type="Proteomes" id="UP000789739"/>
    </source>
</evidence>
<dbReference type="EMBL" id="CAJVPI010000549">
    <property type="protein sequence ID" value="CAG8549202.1"/>
    <property type="molecule type" value="Genomic_DNA"/>
</dbReference>
<keyword evidence="2" id="KW-1185">Reference proteome</keyword>
<name>A0A9N9FN54_9GLOM</name>
<gene>
    <name evidence="1" type="ORF">PBRASI_LOCUS4995</name>
</gene>
<accession>A0A9N9FN54</accession>
<dbReference type="AlphaFoldDB" id="A0A9N9FN54"/>
<organism evidence="1 2">
    <name type="scientific">Paraglomus brasilianum</name>
    <dbReference type="NCBI Taxonomy" id="144538"/>
    <lineage>
        <taxon>Eukaryota</taxon>
        <taxon>Fungi</taxon>
        <taxon>Fungi incertae sedis</taxon>
        <taxon>Mucoromycota</taxon>
        <taxon>Glomeromycotina</taxon>
        <taxon>Glomeromycetes</taxon>
        <taxon>Paraglomerales</taxon>
        <taxon>Paraglomeraceae</taxon>
        <taxon>Paraglomus</taxon>
    </lineage>
</organism>
<feature type="non-terminal residue" evidence="1">
    <location>
        <position position="40"/>
    </location>
</feature>